<reference evidence="1" key="1">
    <citation type="submission" date="2014-11" db="EMBL/GenBank/DDBJ databases">
        <authorList>
            <person name="Amaro Gonzalez C."/>
        </authorList>
    </citation>
    <scope>NUCLEOTIDE SEQUENCE</scope>
</reference>
<dbReference type="AlphaFoldDB" id="A0A0E9RGS8"/>
<evidence type="ECO:0000313" key="1">
    <source>
        <dbReference type="EMBL" id="JAH28336.1"/>
    </source>
</evidence>
<proteinExistence type="predicted"/>
<organism evidence="1">
    <name type="scientific">Anguilla anguilla</name>
    <name type="common">European freshwater eel</name>
    <name type="synonym">Muraena anguilla</name>
    <dbReference type="NCBI Taxonomy" id="7936"/>
    <lineage>
        <taxon>Eukaryota</taxon>
        <taxon>Metazoa</taxon>
        <taxon>Chordata</taxon>
        <taxon>Craniata</taxon>
        <taxon>Vertebrata</taxon>
        <taxon>Euteleostomi</taxon>
        <taxon>Actinopterygii</taxon>
        <taxon>Neopterygii</taxon>
        <taxon>Teleostei</taxon>
        <taxon>Anguilliformes</taxon>
        <taxon>Anguillidae</taxon>
        <taxon>Anguilla</taxon>
    </lineage>
</organism>
<dbReference type="EMBL" id="GBXM01080241">
    <property type="protein sequence ID" value="JAH28336.1"/>
    <property type="molecule type" value="Transcribed_RNA"/>
</dbReference>
<protein>
    <submittedName>
        <fullName evidence="1">Uncharacterized protein</fullName>
    </submittedName>
</protein>
<sequence>MAVKLRCGLAPTSSTFPMMGSGLGPGKRCSPSGISERRSRISRYTIHTVAMANRLSDTETGPTKGRTISAILGLLCFFSRQEGTSGCTLKEYLQ</sequence>
<name>A0A0E9RGS8_ANGAN</name>
<reference evidence="1" key="2">
    <citation type="journal article" date="2015" name="Fish Shellfish Immunol.">
        <title>Early steps in the European eel (Anguilla anguilla)-Vibrio vulnificus interaction in the gills: Role of the RtxA13 toxin.</title>
        <authorList>
            <person name="Callol A."/>
            <person name="Pajuelo D."/>
            <person name="Ebbesson L."/>
            <person name="Teles M."/>
            <person name="MacKenzie S."/>
            <person name="Amaro C."/>
        </authorList>
    </citation>
    <scope>NUCLEOTIDE SEQUENCE</scope>
</reference>
<accession>A0A0E9RGS8</accession>